<name>A0A2A4J395_HELVI</name>
<protein>
    <submittedName>
        <fullName evidence="1">Uncharacterized protein</fullName>
    </submittedName>
</protein>
<reference evidence="1" key="1">
    <citation type="submission" date="2017-09" db="EMBL/GenBank/DDBJ databases">
        <title>Contemporary evolution of a Lepidopteran species, Heliothis virescens, in response to modern agricultural practices.</title>
        <authorList>
            <person name="Fritz M.L."/>
            <person name="Deyonke A.M."/>
            <person name="Papanicolaou A."/>
            <person name="Micinski S."/>
            <person name="Westbrook J."/>
            <person name="Gould F."/>
        </authorList>
    </citation>
    <scope>NUCLEOTIDE SEQUENCE [LARGE SCALE GENOMIC DNA]</scope>
    <source>
        <strain evidence="1">HvINT-</strain>
        <tissue evidence="1">Whole body</tissue>
    </source>
</reference>
<gene>
    <name evidence="1" type="ORF">B5V51_8098</name>
</gene>
<evidence type="ECO:0000313" key="1">
    <source>
        <dbReference type="EMBL" id="PCG66158.1"/>
    </source>
</evidence>
<accession>A0A2A4J395</accession>
<proteinExistence type="predicted"/>
<comment type="caution">
    <text evidence="1">The sequence shown here is derived from an EMBL/GenBank/DDBJ whole genome shotgun (WGS) entry which is preliminary data.</text>
</comment>
<organism evidence="1">
    <name type="scientific">Heliothis virescens</name>
    <name type="common">Tobacco budworm moth</name>
    <dbReference type="NCBI Taxonomy" id="7102"/>
    <lineage>
        <taxon>Eukaryota</taxon>
        <taxon>Metazoa</taxon>
        <taxon>Ecdysozoa</taxon>
        <taxon>Arthropoda</taxon>
        <taxon>Hexapoda</taxon>
        <taxon>Insecta</taxon>
        <taxon>Pterygota</taxon>
        <taxon>Neoptera</taxon>
        <taxon>Endopterygota</taxon>
        <taxon>Lepidoptera</taxon>
        <taxon>Glossata</taxon>
        <taxon>Ditrysia</taxon>
        <taxon>Noctuoidea</taxon>
        <taxon>Noctuidae</taxon>
        <taxon>Heliothinae</taxon>
        <taxon>Heliothis</taxon>
    </lineage>
</organism>
<dbReference type="AlphaFoldDB" id="A0A2A4J395"/>
<dbReference type="EMBL" id="NWSH01003529">
    <property type="protein sequence ID" value="PCG66158.1"/>
    <property type="molecule type" value="Genomic_DNA"/>
</dbReference>
<sequence length="157" mass="17841">MVVSATVLRSSIFPKTYFRFVNHGSRMDCPGEIQRFKPLIPEEEDACARITRFCKPNNYGKIMCRSSVFIKNCLIPVRFNPEPSMHHPACTDFSRTRLHALPLTKSPEHPSICVSPWRPFIGGCRWYADERNSGMRSVKDAAGRLMSADVDVVVITH</sequence>